<dbReference type="Pfam" id="PF12032">
    <property type="entry name" value="CLIP"/>
    <property type="match status" value="1"/>
</dbReference>
<reference evidence="14 15" key="1">
    <citation type="submission" date="2019-07" db="EMBL/GenBank/DDBJ databases">
        <title>Draft genome assembly of a fouling barnacle, Amphibalanus amphitrite (Darwin, 1854): The first reference genome for Thecostraca.</title>
        <authorList>
            <person name="Kim W."/>
        </authorList>
    </citation>
    <scope>NUCLEOTIDE SEQUENCE [LARGE SCALE GENOMIC DNA]</scope>
    <source>
        <strain evidence="14">SNU_AA5</strain>
        <tissue evidence="14">Soma without cirri and trophi</tissue>
    </source>
</reference>
<keyword evidence="2 11" id="KW-0964">Secreted</keyword>
<keyword evidence="7" id="KW-1015">Disulfide bond</keyword>
<organism evidence="14 15">
    <name type="scientific">Amphibalanus amphitrite</name>
    <name type="common">Striped barnacle</name>
    <name type="synonym">Balanus amphitrite</name>
    <dbReference type="NCBI Taxonomy" id="1232801"/>
    <lineage>
        <taxon>Eukaryota</taxon>
        <taxon>Metazoa</taxon>
        <taxon>Ecdysozoa</taxon>
        <taxon>Arthropoda</taxon>
        <taxon>Crustacea</taxon>
        <taxon>Multicrustacea</taxon>
        <taxon>Cirripedia</taxon>
        <taxon>Thoracica</taxon>
        <taxon>Thoracicalcarea</taxon>
        <taxon>Balanomorpha</taxon>
        <taxon>Balanoidea</taxon>
        <taxon>Balanidae</taxon>
        <taxon>Amphibalaninae</taxon>
        <taxon>Amphibalanus</taxon>
    </lineage>
</organism>
<dbReference type="CDD" id="cd00190">
    <property type="entry name" value="Tryp_SPc"/>
    <property type="match status" value="1"/>
</dbReference>
<feature type="signal peptide" evidence="11">
    <location>
        <begin position="1"/>
        <end position="23"/>
    </location>
</feature>
<evidence type="ECO:0000256" key="6">
    <source>
        <dbReference type="ARBA" id="ARBA00022825"/>
    </source>
</evidence>
<dbReference type="EC" id="3.4.21.-" evidence="10"/>
<proteinExistence type="inferred from homology"/>
<dbReference type="InterPro" id="IPR038565">
    <property type="entry name" value="CLIP_sf"/>
</dbReference>
<evidence type="ECO:0000256" key="1">
    <source>
        <dbReference type="ARBA" id="ARBA00004613"/>
    </source>
</evidence>
<comment type="similarity">
    <text evidence="9 11">Belongs to the peptidase S1 family. CLIP subfamily.</text>
</comment>
<accession>A0A6A4VC53</accession>
<keyword evidence="5 10" id="KW-0378">Hydrolase</keyword>
<evidence type="ECO:0000313" key="15">
    <source>
        <dbReference type="Proteomes" id="UP000440578"/>
    </source>
</evidence>
<keyword evidence="6 10" id="KW-0720">Serine protease</keyword>
<dbReference type="Pfam" id="PF00089">
    <property type="entry name" value="Trypsin"/>
    <property type="match status" value="1"/>
</dbReference>
<evidence type="ECO:0000256" key="12">
    <source>
        <dbReference type="SAM" id="MobiDB-lite"/>
    </source>
</evidence>
<feature type="compositionally biased region" description="Low complexity" evidence="12">
    <location>
        <begin position="139"/>
        <end position="161"/>
    </location>
</feature>
<dbReference type="AlphaFoldDB" id="A0A6A4VC53"/>
<dbReference type="FunFam" id="2.40.10.10:FF:000054">
    <property type="entry name" value="Complement C1r subcomponent"/>
    <property type="match status" value="1"/>
</dbReference>
<dbReference type="InterPro" id="IPR018114">
    <property type="entry name" value="TRYPSIN_HIS"/>
</dbReference>
<feature type="region of interest" description="Disordered" evidence="12">
    <location>
        <begin position="179"/>
        <end position="251"/>
    </location>
</feature>
<dbReference type="SUPFAM" id="SSF50494">
    <property type="entry name" value="Trypsin-like serine proteases"/>
    <property type="match status" value="1"/>
</dbReference>
<dbReference type="EMBL" id="VIIS01001840">
    <property type="protein sequence ID" value="KAF0292076.1"/>
    <property type="molecule type" value="Genomic_DNA"/>
</dbReference>
<comment type="caution">
    <text evidence="14">The sequence shown here is derived from an EMBL/GenBank/DDBJ whole genome shotgun (WGS) entry which is preliminary data.</text>
</comment>
<name>A0A6A4VC53_AMPAM</name>
<evidence type="ECO:0000259" key="13">
    <source>
        <dbReference type="PROSITE" id="PS50240"/>
    </source>
</evidence>
<evidence type="ECO:0000256" key="11">
    <source>
        <dbReference type="RuleBase" id="RU366078"/>
    </source>
</evidence>
<protein>
    <recommendedName>
        <fullName evidence="11">CLIP domain-containing serine protease</fullName>
        <ecNumber evidence="10">3.4.21.-</ecNumber>
    </recommendedName>
</protein>
<evidence type="ECO:0000256" key="7">
    <source>
        <dbReference type="ARBA" id="ARBA00023157"/>
    </source>
</evidence>
<evidence type="ECO:0000313" key="14">
    <source>
        <dbReference type="EMBL" id="KAF0292076.1"/>
    </source>
</evidence>
<dbReference type="GO" id="GO:0004252">
    <property type="term" value="F:serine-type endopeptidase activity"/>
    <property type="evidence" value="ECO:0007669"/>
    <property type="project" value="UniProtKB-UniRule"/>
</dbReference>
<comment type="domain">
    <text evidence="11">The clip domain consists of 35-55 residues which are 'knitted' together usually by 3 conserved disulfide bonds forming a clip-like compact structure.</text>
</comment>
<evidence type="ECO:0000256" key="2">
    <source>
        <dbReference type="ARBA" id="ARBA00022525"/>
    </source>
</evidence>
<keyword evidence="15" id="KW-1185">Reference proteome</keyword>
<dbReference type="InterPro" id="IPR001314">
    <property type="entry name" value="Peptidase_S1A"/>
</dbReference>
<keyword evidence="4 11" id="KW-0732">Signal</keyword>
<comment type="subcellular location">
    <subcellularLocation>
        <location evidence="1 11">Secreted</location>
    </subcellularLocation>
</comment>
<dbReference type="PRINTS" id="PR00722">
    <property type="entry name" value="CHYMOTRYPSIN"/>
</dbReference>
<dbReference type="Proteomes" id="UP000440578">
    <property type="component" value="Unassembled WGS sequence"/>
</dbReference>
<evidence type="ECO:0000256" key="5">
    <source>
        <dbReference type="ARBA" id="ARBA00022801"/>
    </source>
</evidence>
<evidence type="ECO:0000256" key="3">
    <source>
        <dbReference type="ARBA" id="ARBA00022670"/>
    </source>
</evidence>
<dbReference type="OrthoDB" id="547031at2759"/>
<evidence type="ECO:0000256" key="10">
    <source>
        <dbReference type="RuleBase" id="RU363034"/>
    </source>
</evidence>
<dbReference type="PANTHER" id="PTHR24252:SF7">
    <property type="entry name" value="HYALIN"/>
    <property type="match status" value="1"/>
</dbReference>
<feature type="chain" id="PRO_5041021605" description="CLIP domain-containing serine protease" evidence="11">
    <location>
        <begin position="24"/>
        <end position="532"/>
    </location>
</feature>
<dbReference type="GO" id="GO:0005576">
    <property type="term" value="C:extracellular region"/>
    <property type="evidence" value="ECO:0007669"/>
    <property type="project" value="UniProtKB-SubCell"/>
</dbReference>
<dbReference type="PROSITE" id="PS00135">
    <property type="entry name" value="TRYPSIN_SER"/>
    <property type="match status" value="1"/>
</dbReference>
<gene>
    <name evidence="14" type="primary">PPAF3_1</name>
    <name evidence="14" type="ORF">FJT64_009888</name>
</gene>
<sequence>MWVMLFRWCVYLALLVMAGSVGAAHDNRRERRQAGSSCVSSAGRPGLCGGIRSCQPLVRLLQEAKRGGSAARAALGRLRQETARCPFRGSTPQVCCETGGATGGQGDAQFNAARPATQRPQGFNPGRGPPARPLFFVNRPSQTTQRPFQPFTQRPAQPFTQRPAQPFTQRPIQQFTQRPAQPFTQRPAQPFTQRPAQPFTQRPAQPFTQRPAQPFTQRPAQPFTQRPAQPFTQRPTRRPLTSVGRQPLAQSVLPDENVCGRRTFSTRIFNGQDADIGSWPWAASIGYRDNSNGEFSWACGATLITDRYLVTAAHCLTNTRSFRPVIVRLGELDFNREPDCLRDNPSVCADPHQDVAIASIKTHPGYGGLFRNAHADDIALVRLVRSVQFTEFIRPICLPLDLSRFKEGTDNANGQKVYAVGWGRSSDEDVESFTPILQEVVLDVVPASDCENAFRSNRQLTSFGKRLCVSGVSRGADTCNGDSGGPLMVPDRFGVNWYLTGVTSFGARNCGTREAVFTRVHEYLDWIRSNIS</sequence>
<dbReference type="InterPro" id="IPR043504">
    <property type="entry name" value="Peptidase_S1_PA_chymotrypsin"/>
</dbReference>
<dbReference type="PROSITE" id="PS50240">
    <property type="entry name" value="TRYPSIN_DOM"/>
    <property type="match status" value="1"/>
</dbReference>
<feature type="region of interest" description="Disordered" evidence="12">
    <location>
        <begin position="116"/>
        <end position="163"/>
    </location>
</feature>
<keyword evidence="3 10" id="KW-0645">Protease</keyword>
<dbReference type="Gene3D" id="3.30.1640.30">
    <property type="match status" value="1"/>
</dbReference>
<dbReference type="InterPro" id="IPR001254">
    <property type="entry name" value="Trypsin_dom"/>
</dbReference>
<feature type="compositionally biased region" description="Polar residues" evidence="12">
    <location>
        <begin position="179"/>
        <end position="234"/>
    </location>
</feature>
<dbReference type="GO" id="GO:0006508">
    <property type="term" value="P:proteolysis"/>
    <property type="evidence" value="ECO:0007669"/>
    <property type="project" value="UniProtKB-KW"/>
</dbReference>
<dbReference type="PANTHER" id="PTHR24252">
    <property type="entry name" value="ACROSIN-RELATED"/>
    <property type="match status" value="1"/>
</dbReference>
<dbReference type="SMART" id="SM00020">
    <property type="entry name" value="Tryp_SPc"/>
    <property type="match status" value="1"/>
</dbReference>
<dbReference type="PROSITE" id="PS00134">
    <property type="entry name" value="TRYPSIN_HIS"/>
    <property type="match status" value="1"/>
</dbReference>
<dbReference type="Gene3D" id="2.40.10.10">
    <property type="entry name" value="Trypsin-like serine proteases"/>
    <property type="match status" value="2"/>
</dbReference>
<evidence type="ECO:0000256" key="4">
    <source>
        <dbReference type="ARBA" id="ARBA00022729"/>
    </source>
</evidence>
<dbReference type="InterPro" id="IPR009003">
    <property type="entry name" value="Peptidase_S1_PA"/>
</dbReference>
<keyword evidence="8" id="KW-0325">Glycoprotein</keyword>
<evidence type="ECO:0000256" key="8">
    <source>
        <dbReference type="ARBA" id="ARBA00023180"/>
    </source>
</evidence>
<feature type="domain" description="Peptidase S1" evidence="13">
    <location>
        <begin position="268"/>
        <end position="532"/>
    </location>
</feature>
<dbReference type="FunFam" id="2.40.10.10:FF:000028">
    <property type="entry name" value="Serine protease easter"/>
    <property type="match status" value="1"/>
</dbReference>
<dbReference type="InterPro" id="IPR033116">
    <property type="entry name" value="TRYPSIN_SER"/>
</dbReference>
<evidence type="ECO:0000256" key="9">
    <source>
        <dbReference type="ARBA" id="ARBA00024195"/>
    </source>
</evidence>
<dbReference type="InterPro" id="IPR022700">
    <property type="entry name" value="CLIP"/>
</dbReference>